<protein>
    <submittedName>
        <fullName evidence="3">Flp pilus assembly complex ATPase component TadA</fullName>
    </submittedName>
</protein>
<dbReference type="Pfam" id="PF00437">
    <property type="entry name" value="T2SSE"/>
    <property type="match status" value="1"/>
</dbReference>
<comment type="caution">
    <text evidence="3">The sequence shown here is derived from an EMBL/GenBank/DDBJ whole genome shotgun (WGS) entry which is preliminary data.</text>
</comment>
<dbReference type="InterPro" id="IPR027417">
    <property type="entry name" value="P-loop_NTPase"/>
</dbReference>
<dbReference type="AlphaFoldDB" id="A0A931CW33"/>
<dbReference type="InterPro" id="IPR001482">
    <property type="entry name" value="T2SS/T4SS_dom"/>
</dbReference>
<evidence type="ECO:0000313" key="4">
    <source>
        <dbReference type="Proteomes" id="UP000706172"/>
    </source>
</evidence>
<dbReference type="Gene3D" id="3.40.50.300">
    <property type="entry name" value="P-loop containing nucleotide triphosphate hydrolases"/>
    <property type="match status" value="1"/>
</dbReference>
<dbReference type="SUPFAM" id="SSF52540">
    <property type="entry name" value="P-loop containing nucleoside triphosphate hydrolases"/>
    <property type="match status" value="1"/>
</dbReference>
<dbReference type="EMBL" id="JACCQK010000125">
    <property type="protein sequence ID" value="MBG0778854.1"/>
    <property type="molecule type" value="Genomic_DNA"/>
</dbReference>
<gene>
    <name evidence="3" type="primary">tadA</name>
    <name evidence="3" type="ORF">H0S81_02875</name>
</gene>
<evidence type="ECO:0000256" key="1">
    <source>
        <dbReference type="ARBA" id="ARBA00006611"/>
    </source>
</evidence>
<dbReference type="InterPro" id="IPR050921">
    <property type="entry name" value="T4SS_GSP_E_ATPase"/>
</dbReference>
<dbReference type="GO" id="GO:0016887">
    <property type="term" value="F:ATP hydrolysis activity"/>
    <property type="evidence" value="ECO:0007669"/>
    <property type="project" value="InterPro"/>
</dbReference>
<feature type="domain" description="Bacterial type II secretion system protein E" evidence="2">
    <location>
        <begin position="96"/>
        <end position="269"/>
    </location>
</feature>
<comment type="similarity">
    <text evidence="1">Belongs to the GSP E family.</text>
</comment>
<sequence length="338" mass="37727">MQPGTPIWIRLHGEWMLTTERILSSDEISILVDEISSDDASSAKLKGGSDLDFAHEIQITRLKRIRFRVNASACQDGYGVGISMVLRTIPSLPPTVEELNVEPQLLDAAFPNNGLVLVTGVMGTGKSTLLASLLRRIRETMPKNVITYEEPIEFDLMGIPNPKGPLVQTQIPIHLSDFSQAPRNAARRAADVILVGESRDMETLKRMLESAEIGVCAYSTVHTRSVAETPSRIINVFPETMQHQIASTLISSLRLIVQQRLLPAKSKQGRVAIKEYLVFNATLRKALFNTKIENLISTIEDMVDEHGQPLFVDAQKKYDQGLIYKEDLEAIQKEREII</sequence>
<dbReference type="PANTHER" id="PTHR30486">
    <property type="entry name" value="TWITCHING MOTILITY PROTEIN PILT"/>
    <property type="match status" value="1"/>
</dbReference>
<dbReference type="Gene3D" id="3.30.450.90">
    <property type="match status" value="1"/>
</dbReference>
<reference evidence="3" key="1">
    <citation type="submission" date="2020-07" db="EMBL/GenBank/DDBJ databases">
        <title>Severe corrosion of carbon steel in oil field produced water can be linked to methanogenic archaea containing a special type of NiFe hydrogenase.</title>
        <authorList>
            <person name="Lahme S."/>
            <person name="Mand J."/>
            <person name="Longwell J."/>
            <person name="Smith R."/>
            <person name="Enning D."/>
        </authorList>
    </citation>
    <scope>NUCLEOTIDE SEQUENCE</scope>
    <source>
        <strain evidence="3">MIC098Bin6</strain>
    </source>
</reference>
<dbReference type="PANTHER" id="PTHR30486:SF6">
    <property type="entry name" value="TYPE IV PILUS RETRACTATION ATPASE PILT"/>
    <property type="match status" value="1"/>
</dbReference>
<organism evidence="3 4">
    <name type="scientific">Desulfotignum balticum</name>
    <dbReference type="NCBI Taxonomy" id="115781"/>
    <lineage>
        <taxon>Bacteria</taxon>
        <taxon>Pseudomonadati</taxon>
        <taxon>Thermodesulfobacteriota</taxon>
        <taxon>Desulfobacteria</taxon>
        <taxon>Desulfobacterales</taxon>
        <taxon>Desulfobacteraceae</taxon>
        <taxon>Desulfotignum</taxon>
    </lineage>
</organism>
<evidence type="ECO:0000313" key="3">
    <source>
        <dbReference type="EMBL" id="MBG0778854.1"/>
    </source>
</evidence>
<dbReference type="Proteomes" id="UP000706172">
    <property type="component" value="Unassembled WGS sequence"/>
</dbReference>
<name>A0A931CW33_9BACT</name>
<accession>A0A931CW33</accession>
<evidence type="ECO:0000259" key="2">
    <source>
        <dbReference type="Pfam" id="PF00437"/>
    </source>
</evidence>
<proteinExistence type="inferred from homology"/>